<reference evidence="2" key="1">
    <citation type="journal article" date="2014" name="Front. Microbiol.">
        <title>High frequency of phylogenetically diverse reductive dehalogenase-homologous genes in deep subseafloor sedimentary metagenomes.</title>
        <authorList>
            <person name="Kawai M."/>
            <person name="Futagami T."/>
            <person name="Toyoda A."/>
            <person name="Takaki Y."/>
            <person name="Nishi S."/>
            <person name="Hori S."/>
            <person name="Arai W."/>
            <person name="Tsubouchi T."/>
            <person name="Morono Y."/>
            <person name="Uchiyama I."/>
            <person name="Ito T."/>
            <person name="Fujiyama A."/>
            <person name="Inagaki F."/>
            <person name="Takami H."/>
        </authorList>
    </citation>
    <scope>NUCLEOTIDE SEQUENCE</scope>
    <source>
        <strain evidence="2">Expedition CK06-06</strain>
    </source>
</reference>
<name>X1LE71_9ZZZZ</name>
<organism evidence="2">
    <name type="scientific">marine sediment metagenome</name>
    <dbReference type="NCBI Taxonomy" id="412755"/>
    <lineage>
        <taxon>unclassified sequences</taxon>
        <taxon>metagenomes</taxon>
        <taxon>ecological metagenomes</taxon>
    </lineage>
</organism>
<dbReference type="AlphaFoldDB" id="X1LE71"/>
<dbReference type="EMBL" id="BARU01048000">
    <property type="protein sequence ID" value="GAH92433.1"/>
    <property type="molecule type" value="Genomic_DNA"/>
</dbReference>
<dbReference type="InterPro" id="IPR008978">
    <property type="entry name" value="HSP20-like_chaperone"/>
</dbReference>
<protein>
    <recommendedName>
        <fullName evidence="1">SHSP domain-containing protein</fullName>
    </recommendedName>
</protein>
<dbReference type="InterPro" id="IPR002068">
    <property type="entry name" value="A-crystallin/Hsp20_dom"/>
</dbReference>
<feature type="non-terminal residue" evidence="2">
    <location>
        <position position="1"/>
    </location>
</feature>
<dbReference type="CDD" id="cd06464">
    <property type="entry name" value="ACD_sHsps-like"/>
    <property type="match status" value="1"/>
</dbReference>
<evidence type="ECO:0000259" key="1">
    <source>
        <dbReference type="PROSITE" id="PS01031"/>
    </source>
</evidence>
<sequence length="41" mass="4585">RGLPEYVDSDKTNATYDNGVLMIEMAKKEEAKTKAIKVQAK</sequence>
<accession>X1LE71</accession>
<dbReference type="Pfam" id="PF00011">
    <property type="entry name" value="HSP20"/>
    <property type="match status" value="1"/>
</dbReference>
<dbReference type="PROSITE" id="PS01031">
    <property type="entry name" value="SHSP"/>
    <property type="match status" value="1"/>
</dbReference>
<comment type="caution">
    <text evidence="2">The sequence shown here is derived from an EMBL/GenBank/DDBJ whole genome shotgun (WGS) entry which is preliminary data.</text>
</comment>
<evidence type="ECO:0000313" key="2">
    <source>
        <dbReference type="EMBL" id="GAH92433.1"/>
    </source>
</evidence>
<proteinExistence type="predicted"/>
<dbReference type="Gene3D" id="2.60.40.790">
    <property type="match status" value="1"/>
</dbReference>
<gene>
    <name evidence="2" type="ORF">S03H2_71603</name>
</gene>
<feature type="domain" description="SHSP" evidence="1">
    <location>
        <begin position="1"/>
        <end position="41"/>
    </location>
</feature>
<dbReference type="SUPFAM" id="SSF49764">
    <property type="entry name" value="HSP20-like chaperones"/>
    <property type="match status" value="1"/>
</dbReference>